<feature type="compositionally biased region" description="Basic residues" evidence="1">
    <location>
        <begin position="1"/>
        <end position="20"/>
    </location>
</feature>
<feature type="compositionally biased region" description="Polar residues" evidence="1">
    <location>
        <begin position="162"/>
        <end position="178"/>
    </location>
</feature>
<dbReference type="EMBL" id="L33971">
    <property type="protein sequence ID" value="AAA91081.1"/>
    <property type="molecule type" value="Genomic_DNA"/>
</dbReference>
<evidence type="ECO:0000256" key="1">
    <source>
        <dbReference type="SAM" id="MobiDB-lite"/>
    </source>
</evidence>
<feature type="region of interest" description="Disordered" evidence="1">
    <location>
        <begin position="79"/>
        <end position="208"/>
    </location>
</feature>
<protein>
    <submittedName>
        <fullName evidence="2">EBV BKRF4 homologue</fullName>
    </submittedName>
</protein>
<evidence type="ECO:0000313" key="2">
    <source>
        <dbReference type="EMBL" id="AAA91081.1"/>
    </source>
</evidence>
<feature type="compositionally biased region" description="Low complexity" evidence="1">
    <location>
        <begin position="136"/>
        <end position="145"/>
    </location>
</feature>
<feature type="region of interest" description="Disordered" evidence="1">
    <location>
        <begin position="221"/>
        <end position="256"/>
    </location>
</feature>
<name>Q69272_9GAMA</name>
<feature type="compositionally biased region" description="Acidic residues" evidence="1">
    <location>
        <begin position="120"/>
        <end position="135"/>
    </location>
</feature>
<proteinExistence type="predicted"/>
<feature type="compositionally biased region" description="Low complexity" evidence="1">
    <location>
        <begin position="85"/>
        <end position="105"/>
    </location>
</feature>
<organism evidence="2">
    <name type="scientific">Leporid herpesvirus 1</name>
    <dbReference type="NCBI Taxonomy" id="46017"/>
    <lineage>
        <taxon>Viruses</taxon>
        <taxon>Duplodnaviria</taxon>
        <taxon>Heunggongvirae</taxon>
        <taxon>Peploviricota</taxon>
        <taxon>Herviviricetes</taxon>
        <taxon>Herpesvirales</taxon>
        <taxon>Orthoherpesviridae</taxon>
        <taxon>Gammaherpesvirinae</taxon>
        <taxon>Rhadinovirus</taxon>
    </lineage>
</organism>
<sequence>MPRGEKKVKKPVKKPQRSKIKQWPLPGAPRKKTTNYFDFPGPIRRGWGNVTEKMMKDIRAMSSGSDDVFEDTEKHCTPVKIKTCSPEFDPSSDSPGSDSSESGTSGVKGFLDLECKEEIDSSDLDSSELEQDSESSTDSSTSESSEQPKKTTVSDLEKCIELSSSTESMSENEGSTKSRSSKGRCHGKLRHDPSIVEISSSESEDEVERFIRRRAEAVLRRYKKKSGDESGDDLPSKLRQQARRELAACKPGKTESYKRDCLHHDEERKVKPRLQVSVIVISSDEDQADSIPVKEPVASGTETRHKSPPKTPPITEGENFVWPWK</sequence>
<reference evidence="2" key="1">
    <citation type="submission" date="1996-03" db="EMBL/GenBank/DDBJ databases">
        <title>Nucleotide and amino acid sequence anaylsis of the uracil-DNA glycosiadase and flanking genes in the cottontail herpesvirus genome.</title>
        <authorList>
            <person name="Foulon T."/>
            <person name="Berthelot N."/>
            <person name="Nardeux P.C."/>
            <person name="Sheldrick P."/>
        </authorList>
    </citation>
    <scope>NUCLEOTIDE SEQUENCE</scope>
</reference>
<feature type="region of interest" description="Disordered" evidence="1">
    <location>
        <begin position="286"/>
        <end position="325"/>
    </location>
</feature>
<accession>Q69272</accession>
<feature type="region of interest" description="Disordered" evidence="1">
    <location>
        <begin position="1"/>
        <end position="47"/>
    </location>
</feature>
<feature type="compositionally biased region" description="Basic residues" evidence="1">
    <location>
        <begin position="179"/>
        <end position="189"/>
    </location>
</feature>
<feature type="compositionally biased region" description="Basic and acidic residues" evidence="1">
    <location>
        <begin position="242"/>
        <end position="256"/>
    </location>
</feature>